<evidence type="ECO:0000256" key="3">
    <source>
        <dbReference type="ARBA" id="ARBA00022705"/>
    </source>
</evidence>
<sequence length="379" mass="40920">MASSSAAAAASAAGAVASAPVEDERPEVSPDTLPWVEKYRPATMDDLIAHKDILGTINRLIDNGKLPHLLFYGPPGTGKTSTILACAKRLHGERGWKSMTLVLNASDDRGIGVVRDQIKGFAGTKKLFSTGVKLVILDEADAMTSDAQFALRRVIEKYTKNTRFCLICNYVSRIIPALQSRCTRFRFPPLKRSEMEARLREIIDLERVNATETGVQAILRLAQGDMRRVLNVLQATSLGFDTVDEASVYACTGDPSPKDIRLITQALLTSSVAETFELIRDMQASRGLALGDIMQGVARVMERAVQPAKAKAALFSALSRIEVRLASGTPDKHQVGALIAAFVQMRELLEDDGDDEDDGGEVLVAEEGGPTSSSSAQSS</sequence>
<dbReference type="Pfam" id="PF08542">
    <property type="entry name" value="Rep_fac_C"/>
    <property type="match status" value="1"/>
</dbReference>
<dbReference type="NCBIfam" id="NF001679">
    <property type="entry name" value="PRK00440.1"/>
    <property type="match status" value="1"/>
</dbReference>
<dbReference type="InterPro" id="IPR003593">
    <property type="entry name" value="AAA+_ATPase"/>
</dbReference>
<dbReference type="InterPro" id="IPR050238">
    <property type="entry name" value="DNA_Rep/Repair_Clamp_Loader"/>
</dbReference>
<name>A0A5A8CYD8_CAFRO</name>
<dbReference type="InterPro" id="IPR027417">
    <property type="entry name" value="P-loop_NTPase"/>
</dbReference>
<dbReference type="InterPro" id="IPR047854">
    <property type="entry name" value="RFC_lid"/>
</dbReference>
<dbReference type="PANTHER" id="PTHR11669">
    <property type="entry name" value="REPLICATION FACTOR C / DNA POLYMERASE III GAMMA-TAU SUBUNIT"/>
    <property type="match status" value="1"/>
</dbReference>
<dbReference type="CDD" id="cd00009">
    <property type="entry name" value="AAA"/>
    <property type="match status" value="1"/>
</dbReference>
<comment type="similarity">
    <text evidence="2">Belongs to the activator 1 small subunits family.</text>
</comment>
<evidence type="ECO:0000256" key="2">
    <source>
        <dbReference type="ARBA" id="ARBA00005378"/>
    </source>
</evidence>
<dbReference type="Proteomes" id="UP000323011">
    <property type="component" value="Unassembled WGS sequence"/>
</dbReference>
<dbReference type="FunFam" id="1.10.8.60:FF:000012">
    <property type="entry name" value="Replication factor C subunit 4"/>
    <property type="match status" value="1"/>
</dbReference>
<feature type="domain" description="AAA+ ATPase" evidence="8">
    <location>
        <begin position="65"/>
        <end position="209"/>
    </location>
</feature>
<reference evidence="9 10" key="1">
    <citation type="submission" date="2019-07" db="EMBL/GenBank/DDBJ databases">
        <title>Genomes of Cafeteria roenbergensis.</title>
        <authorList>
            <person name="Fischer M.G."/>
            <person name="Hackl T."/>
            <person name="Roman M."/>
        </authorList>
    </citation>
    <scope>NUCLEOTIDE SEQUENCE [LARGE SCALE GENOMIC DNA]</scope>
    <source>
        <strain evidence="9 10">BVI</strain>
    </source>
</reference>
<accession>A0A5A8CYD8</accession>
<dbReference type="OMA" id="ICNHISQ"/>
<dbReference type="Gene3D" id="1.20.272.10">
    <property type="match status" value="1"/>
</dbReference>
<dbReference type="FunFam" id="3.40.50.300:FF:000129">
    <property type="entry name" value="Replication factor C subunit 5"/>
    <property type="match status" value="1"/>
</dbReference>
<keyword evidence="6" id="KW-0539">Nucleus</keyword>
<dbReference type="Gene3D" id="1.10.8.60">
    <property type="match status" value="1"/>
</dbReference>
<proteinExistence type="inferred from homology"/>
<organism evidence="9 10">
    <name type="scientific">Cafeteria roenbergensis</name>
    <name type="common">Marine flagellate</name>
    <dbReference type="NCBI Taxonomy" id="33653"/>
    <lineage>
        <taxon>Eukaryota</taxon>
        <taxon>Sar</taxon>
        <taxon>Stramenopiles</taxon>
        <taxon>Bigyra</taxon>
        <taxon>Opalozoa</taxon>
        <taxon>Bicosoecida</taxon>
        <taxon>Cafeteriaceae</taxon>
        <taxon>Cafeteria</taxon>
    </lineage>
</organism>
<dbReference type="GO" id="GO:0005524">
    <property type="term" value="F:ATP binding"/>
    <property type="evidence" value="ECO:0007669"/>
    <property type="project" value="UniProtKB-KW"/>
</dbReference>
<keyword evidence="5" id="KW-0067">ATP-binding</keyword>
<feature type="compositionally biased region" description="Acidic residues" evidence="7">
    <location>
        <begin position="350"/>
        <end position="360"/>
    </location>
</feature>
<evidence type="ECO:0000313" key="9">
    <source>
        <dbReference type="EMBL" id="KAA0157210.1"/>
    </source>
</evidence>
<dbReference type="AlphaFoldDB" id="A0A5A8CYD8"/>
<comment type="caution">
    <text evidence="9">The sequence shown here is derived from an EMBL/GenBank/DDBJ whole genome shotgun (WGS) entry which is preliminary data.</text>
</comment>
<keyword evidence="3" id="KW-0235">DNA replication</keyword>
<evidence type="ECO:0000256" key="5">
    <source>
        <dbReference type="ARBA" id="ARBA00022840"/>
    </source>
</evidence>
<feature type="region of interest" description="Disordered" evidence="7">
    <location>
        <begin position="350"/>
        <end position="379"/>
    </location>
</feature>
<dbReference type="EMBL" id="VLTN01000002">
    <property type="protein sequence ID" value="KAA0157210.1"/>
    <property type="molecule type" value="Genomic_DNA"/>
</dbReference>
<keyword evidence="10" id="KW-1185">Reference proteome</keyword>
<evidence type="ECO:0000256" key="1">
    <source>
        <dbReference type="ARBA" id="ARBA00004123"/>
    </source>
</evidence>
<gene>
    <name evidence="9" type="ORF">FNF29_00562</name>
</gene>
<keyword evidence="4" id="KW-0547">Nucleotide-binding</keyword>
<evidence type="ECO:0000313" key="10">
    <source>
        <dbReference type="Proteomes" id="UP000323011"/>
    </source>
</evidence>
<dbReference type="FunFam" id="1.20.272.10:FF:000004">
    <property type="entry name" value="Replication factor C subunit 5"/>
    <property type="match status" value="1"/>
</dbReference>
<dbReference type="GO" id="GO:0016887">
    <property type="term" value="F:ATP hydrolysis activity"/>
    <property type="evidence" value="ECO:0007669"/>
    <property type="project" value="InterPro"/>
</dbReference>
<dbReference type="GO" id="GO:0003677">
    <property type="term" value="F:DNA binding"/>
    <property type="evidence" value="ECO:0007669"/>
    <property type="project" value="InterPro"/>
</dbReference>
<dbReference type="Pfam" id="PF00004">
    <property type="entry name" value="AAA"/>
    <property type="match status" value="1"/>
</dbReference>
<evidence type="ECO:0000256" key="4">
    <source>
        <dbReference type="ARBA" id="ARBA00022741"/>
    </source>
</evidence>
<dbReference type="InterPro" id="IPR003959">
    <property type="entry name" value="ATPase_AAA_core"/>
</dbReference>
<comment type="subcellular location">
    <subcellularLocation>
        <location evidence="1">Nucleus</location>
    </subcellularLocation>
</comment>
<evidence type="ECO:0000259" key="8">
    <source>
        <dbReference type="SMART" id="SM00382"/>
    </source>
</evidence>
<dbReference type="Gene3D" id="3.40.50.300">
    <property type="entry name" value="P-loop containing nucleotide triphosphate hydrolases"/>
    <property type="match status" value="1"/>
</dbReference>
<dbReference type="InterPro" id="IPR013748">
    <property type="entry name" value="Rep_factorC_C"/>
</dbReference>
<feature type="region of interest" description="Disordered" evidence="7">
    <location>
        <begin position="12"/>
        <end position="31"/>
    </location>
</feature>
<dbReference type="SUPFAM" id="SSF48019">
    <property type="entry name" value="post-AAA+ oligomerization domain-like"/>
    <property type="match status" value="1"/>
</dbReference>
<dbReference type="SMART" id="SM00382">
    <property type="entry name" value="AAA"/>
    <property type="match status" value="1"/>
</dbReference>
<dbReference type="PANTHER" id="PTHR11669:SF9">
    <property type="entry name" value="REPLICATION FACTOR C SUBUNIT 5"/>
    <property type="match status" value="1"/>
</dbReference>
<feature type="compositionally biased region" description="Low complexity" evidence="7">
    <location>
        <begin position="361"/>
        <end position="379"/>
    </location>
</feature>
<dbReference type="GO" id="GO:0003689">
    <property type="term" value="F:DNA clamp loader activity"/>
    <property type="evidence" value="ECO:0007669"/>
    <property type="project" value="TreeGrafter"/>
</dbReference>
<dbReference type="GO" id="GO:0005663">
    <property type="term" value="C:DNA replication factor C complex"/>
    <property type="evidence" value="ECO:0007669"/>
    <property type="project" value="TreeGrafter"/>
</dbReference>
<dbReference type="CDD" id="cd18140">
    <property type="entry name" value="HLD_clamp_RFC"/>
    <property type="match status" value="1"/>
</dbReference>
<dbReference type="SUPFAM" id="SSF52540">
    <property type="entry name" value="P-loop containing nucleoside triphosphate hydrolases"/>
    <property type="match status" value="1"/>
</dbReference>
<evidence type="ECO:0000256" key="7">
    <source>
        <dbReference type="SAM" id="MobiDB-lite"/>
    </source>
</evidence>
<dbReference type="GO" id="GO:0005634">
    <property type="term" value="C:nucleus"/>
    <property type="evidence" value="ECO:0007669"/>
    <property type="project" value="UniProtKB-SubCell"/>
</dbReference>
<dbReference type="GO" id="GO:0006281">
    <property type="term" value="P:DNA repair"/>
    <property type="evidence" value="ECO:0007669"/>
    <property type="project" value="TreeGrafter"/>
</dbReference>
<evidence type="ECO:0000256" key="6">
    <source>
        <dbReference type="ARBA" id="ARBA00023242"/>
    </source>
</evidence>
<dbReference type="InterPro" id="IPR008921">
    <property type="entry name" value="DNA_pol3_clamp-load_cplx_C"/>
</dbReference>
<protein>
    <recommendedName>
        <fullName evidence="8">AAA+ ATPase domain-containing protein</fullName>
    </recommendedName>
</protein>
<dbReference type="GO" id="GO:0006261">
    <property type="term" value="P:DNA-templated DNA replication"/>
    <property type="evidence" value="ECO:0007669"/>
    <property type="project" value="TreeGrafter"/>
</dbReference>